<dbReference type="AlphaFoldDB" id="A0A9X3MWY8"/>
<dbReference type="RefSeq" id="WP_270042113.1">
    <property type="nucleotide sequence ID" value="NZ_JAPDOD010000021.1"/>
</dbReference>
<dbReference type="EMBL" id="JAPDOD010000021">
    <property type="protein sequence ID" value="MDA0162873.1"/>
    <property type="molecule type" value="Genomic_DNA"/>
</dbReference>
<dbReference type="InterPro" id="IPR024072">
    <property type="entry name" value="DHFR-like_dom_sf"/>
</dbReference>
<accession>A0A9X3MWY8</accession>
<dbReference type="Proteomes" id="UP001149140">
    <property type="component" value="Unassembled WGS sequence"/>
</dbReference>
<comment type="caution">
    <text evidence="2">The sequence shown here is derived from an EMBL/GenBank/DDBJ whole genome shotgun (WGS) entry which is preliminary data.</text>
</comment>
<sequence>MGHVTVVQFISLDGVIEDPDGRDGTAFGGWAFRYGPETVAGDKFRLGEALETSSLLFGRATWERFARLWPARDDAFADVMNRIPKLVASRSPVDVSRWSNSAQLSGGVTEVDGDVIVVGSASIAGQLIEHDLVDEYRLLVFPLVIGEGRRLFERGPVSLELVACERAGEAAMLTYRRRATPLR</sequence>
<reference evidence="2" key="1">
    <citation type="submission" date="2022-10" db="EMBL/GenBank/DDBJ databases">
        <title>The WGS of Solirubrobacter ginsenosidimutans DSM 21036.</title>
        <authorList>
            <person name="Jiang Z."/>
        </authorList>
    </citation>
    <scope>NUCLEOTIDE SEQUENCE</scope>
    <source>
        <strain evidence="2">DSM 21036</strain>
    </source>
</reference>
<feature type="domain" description="Bacterial bifunctional deaminase-reductase C-terminal" evidence="1">
    <location>
        <begin position="113"/>
        <end position="170"/>
    </location>
</feature>
<name>A0A9X3MWY8_9ACTN</name>
<evidence type="ECO:0000313" key="2">
    <source>
        <dbReference type="EMBL" id="MDA0162873.1"/>
    </source>
</evidence>
<dbReference type="InterPro" id="IPR002734">
    <property type="entry name" value="RibDG_C"/>
</dbReference>
<evidence type="ECO:0000259" key="1">
    <source>
        <dbReference type="Pfam" id="PF01872"/>
    </source>
</evidence>
<dbReference type="SUPFAM" id="SSF53597">
    <property type="entry name" value="Dihydrofolate reductase-like"/>
    <property type="match status" value="1"/>
</dbReference>
<dbReference type="Pfam" id="PF01872">
    <property type="entry name" value="RibD_C"/>
    <property type="match status" value="1"/>
</dbReference>
<gene>
    <name evidence="2" type="ORF">OM076_21545</name>
</gene>
<dbReference type="Gene3D" id="3.40.430.10">
    <property type="entry name" value="Dihydrofolate Reductase, subunit A"/>
    <property type="match status" value="1"/>
</dbReference>
<protein>
    <submittedName>
        <fullName evidence="2">Dihydrofolate reductase family protein</fullName>
    </submittedName>
</protein>
<keyword evidence="3" id="KW-1185">Reference proteome</keyword>
<proteinExistence type="predicted"/>
<dbReference type="GO" id="GO:0008703">
    <property type="term" value="F:5-amino-6-(5-phosphoribosylamino)uracil reductase activity"/>
    <property type="evidence" value="ECO:0007669"/>
    <property type="project" value="InterPro"/>
</dbReference>
<evidence type="ECO:0000313" key="3">
    <source>
        <dbReference type="Proteomes" id="UP001149140"/>
    </source>
</evidence>
<dbReference type="GO" id="GO:0009231">
    <property type="term" value="P:riboflavin biosynthetic process"/>
    <property type="evidence" value="ECO:0007669"/>
    <property type="project" value="InterPro"/>
</dbReference>
<organism evidence="2 3">
    <name type="scientific">Solirubrobacter ginsenosidimutans</name>
    <dbReference type="NCBI Taxonomy" id="490573"/>
    <lineage>
        <taxon>Bacteria</taxon>
        <taxon>Bacillati</taxon>
        <taxon>Actinomycetota</taxon>
        <taxon>Thermoleophilia</taxon>
        <taxon>Solirubrobacterales</taxon>
        <taxon>Solirubrobacteraceae</taxon>
        <taxon>Solirubrobacter</taxon>
    </lineage>
</organism>